<gene>
    <name evidence="2" type="ORF">G3A56_25660</name>
</gene>
<evidence type="ECO:0000313" key="2">
    <source>
        <dbReference type="EMBL" id="QIB41246.1"/>
    </source>
</evidence>
<organism evidence="2 3">
    <name type="scientific">Rhizobium oryzihabitans</name>
    <dbReference type="NCBI Taxonomy" id="2267833"/>
    <lineage>
        <taxon>Bacteria</taxon>
        <taxon>Pseudomonadati</taxon>
        <taxon>Pseudomonadota</taxon>
        <taxon>Alphaproteobacteria</taxon>
        <taxon>Hyphomicrobiales</taxon>
        <taxon>Rhizobiaceae</taxon>
        <taxon>Rhizobium/Agrobacterium group</taxon>
        <taxon>Rhizobium</taxon>
    </lineage>
</organism>
<keyword evidence="2" id="KW-0614">Plasmid</keyword>
<dbReference type="EMBL" id="CP048637">
    <property type="protein sequence ID" value="QIB41246.1"/>
    <property type="molecule type" value="Genomic_DNA"/>
</dbReference>
<feature type="compositionally biased region" description="Polar residues" evidence="1">
    <location>
        <begin position="59"/>
        <end position="68"/>
    </location>
</feature>
<keyword evidence="3" id="KW-1185">Reference proteome</keyword>
<protein>
    <submittedName>
        <fullName evidence="2">Uncharacterized protein</fullName>
    </submittedName>
</protein>
<sequence>MIETNGVSRKPEIHQCDCTQPRTPEIRHYRSMEPWKANEIDEMAGMLRRAPPAPPNLPSAFSMQTPKTIPSKHS</sequence>
<dbReference type="Proteomes" id="UP000464865">
    <property type="component" value="Plasmid p5"/>
</dbReference>
<evidence type="ECO:0000313" key="3">
    <source>
        <dbReference type="Proteomes" id="UP000464865"/>
    </source>
</evidence>
<feature type="region of interest" description="Disordered" evidence="1">
    <location>
        <begin position="48"/>
        <end position="74"/>
    </location>
</feature>
<evidence type="ECO:0000256" key="1">
    <source>
        <dbReference type="SAM" id="MobiDB-lite"/>
    </source>
</evidence>
<dbReference type="AlphaFoldDB" id="A0A7L5BRF0"/>
<proteinExistence type="predicted"/>
<geneLocation type="plasmid" evidence="2 3">
    <name>p5</name>
</geneLocation>
<dbReference type="KEGG" id="roy:G3A56_25660"/>
<accession>A0A7L5BRF0</accession>
<reference evidence="2 3" key="1">
    <citation type="submission" date="2020-02" db="EMBL/GenBank/DDBJ databases">
        <title>Plant-Promoting Endophytic Bacterium Rhizobium oryzihabitans sp. nov., Isolated from the Root of Rice.</title>
        <authorList>
            <person name="zhao J."/>
            <person name="Zhang G."/>
        </authorList>
    </citation>
    <scope>NUCLEOTIDE SEQUENCE [LARGE SCALE GENOMIC DNA]</scope>
    <source>
        <strain evidence="2 3">M15</strain>
        <plasmid evidence="2 3">p5</plasmid>
    </source>
</reference>
<name>A0A7L5BRF0_9HYPH</name>